<keyword evidence="1" id="KW-1133">Transmembrane helix</keyword>
<dbReference type="Proteomes" id="UP001597343">
    <property type="component" value="Unassembled WGS sequence"/>
</dbReference>
<dbReference type="InterPro" id="IPR013767">
    <property type="entry name" value="PAS_fold"/>
</dbReference>
<evidence type="ECO:0000259" key="3">
    <source>
        <dbReference type="PROSITE" id="PS50113"/>
    </source>
</evidence>
<organism evidence="7 8">
    <name type="scientific">Tumebacillus lipolyticus</name>
    <dbReference type="NCBI Taxonomy" id="1280370"/>
    <lineage>
        <taxon>Bacteria</taxon>
        <taxon>Bacillati</taxon>
        <taxon>Bacillota</taxon>
        <taxon>Bacilli</taxon>
        <taxon>Bacillales</taxon>
        <taxon>Alicyclobacillaceae</taxon>
        <taxon>Tumebacillus</taxon>
    </lineage>
</organism>
<dbReference type="InterPro" id="IPR001633">
    <property type="entry name" value="EAL_dom"/>
</dbReference>
<proteinExistence type="predicted"/>
<dbReference type="InterPro" id="IPR005330">
    <property type="entry name" value="MHYT_dom"/>
</dbReference>
<feature type="domain" description="PAC" evidence="3">
    <location>
        <begin position="328"/>
        <end position="379"/>
    </location>
</feature>
<dbReference type="InterPro" id="IPR000700">
    <property type="entry name" value="PAS-assoc_C"/>
</dbReference>
<evidence type="ECO:0000313" key="8">
    <source>
        <dbReference type="Proteomes" id="UP001597343"/>
    </source>
</evidence>
<dbReference type="PANTHER" id="PTHR44757:SF2">
    <property type="entry name" value="BIOFILM ARCHITECTURE MAINTENANCE PROTEIN MBAA"/>
    <property type="match status" value="1"/>
</dbReference>
<dbReference type="PANTHER" id="PTHR44757">
    <property type="entry name" value="DIGUANYLATE CYCLASE DGCP"/>
    <property type="match status" value="1"/>
</dbReference>
<dbReference type="NCBIfam" id="TIGR00229">
    <property type="entry name" value="sensory_box"/>
    <property type="match status" value="1"/>
</dbReference>
<dbReference type="Pfam" id="PF00989">
    <property type="entry name" value="PAS"/>
    <property type="match status" value="1"/>
</dbReference>
<feature type="domain" description="PAS" evidence="2">
    <location>
        <begin position="256"/>
        <end position="326"/>
    </location>
</feature>
<dbReference type="CDD" id="cd00130">
    <property type="entry name" value="PAS"/>
    <property type="match status" value="1"/>
</dbReference>
<feature type="transmembrane region" description="Helical" evidence="1">
    <location>
        <begin position="44"/>
        <end position="70"/>
    </location>
</feature>
<dbReference type="InterPro" id="IPR035919">
    <property type="entry name" value="EAL_sf"/>
</dbReference>
<evidence type="ECO:0000259" key="2">
    <source>
        <dbReference type="PROSITE" id="PS50112"/>
    </source>
</evidence>
<feature type="transmembrane region" description="Helical" evidence="1">
    <location>
        <begin position="222"/>
        <end position="242"/>
    </location>
</feature>
<dbReference type="Gene3D" id="3.30.70.270">
    <property type="match status" value="1"/>
</dbReference>
<dbReference type="InterPro" id="IPR000014">
    <property type="entry name" value="PAS"/>
</dbReference>
<dbReference type="SUPFAM" id="SSF55073">
    <property type="entry name" value="Nucleotide cyclase"/>
    <property type="match status" value="1"/>
</dbReference>
<dbReference type="PROSITE" id="PS50924">
    <property type="entry name" value="MHYT"/>
    <property type="match status" value="1"/>
</dbReference>
<keyword evidence="1" id="KW-0812">Transmembrane</keyword>
<dbReference type="PROSITE" id="PS50112">
    <property type="entry name" value="PAS"/>
    <property type="match status" value="1"/>
</dbReference>
<feature type="domain" description="GGDEF" evidence="5">
    <location>
        <begin position="411"/>
        <end position="543"/>
    </location>
</feature>
<dbReference type="InterPro" id="IPR029787">
    <property type="entry name" value="Nucleotide_cyclase"/>
</dbReference>
<dbReference type="Gene3D" id="3.20.20.450">
    <property type="entry name" value="EAL domain"/>
    <property type="match status" value="1"/>
</dbReference>
<feature type="transmembrane region" description="Helical" evidence="1">
    <location>
        <begin position="109"/>
        <end position="130"/>
    </location>
</feature>
<feature type="transmembrane region" description="Helical" evidence="1">
    <location>
        <begin position="142"/>
        <end position="163"/>
    </location>
</feature>
<dbReference type="SMART" id="SM00091">
    <property type="entry name" value="PAS"/>
    <property type="match status" value="1"/>
</dbReference>
<dbReference type="Gene3D" id="3.30.450.20">
    <property type="entry name" value="PAS domain"/>
    <property type="match status" value="1"/>
</dbReference>
<feature type="domain" description="MHYT" evidence="6">
    <location>
        <begin position="8"/>
        <end position="203"/>
    </location>
</feature>
<feature type="domain" description="EAL" evidence="4">
    <location>
        <begin position="552"/>
        <end position="805"/>
    </location>
</feature>
<dbReference type="InterPro" id="IPR052155">
    <property type="entry name" value="Biofilm_reg_signaling"/>
</dbReference>
<dbReference type="EMBL" id="JBHUIO010000011">
    <property type="protein sequence ID" value="MFD2171934.1"/>
    <property type="molecule type" value="Genomic_DNA"/>
</dbReference>
<dbReference type="SMART" id="SM00052">
    <property type="entry name" value="EAL"/>
    <property type="match status" value="1"/>
</dbReference>
<dbReference type="RefSeq" id="WP_386049165.1">
    <property type="nucleotide sequence ID" value="NZ_JBHUIO010000011.1"/>
</dbReference>
<dbReference type="Pfam" id="PF00563">
    <property type="entry name" value="EAL"/>
    <property type="match status" value="1"/>
</dbReference>
<feature type="transmembrane region" description="Helical" evidence="1">
    <location>
        <begin position="12"/>
        <end position="32"/>
    </location>
</feature>
<accession>A0ABW5A1Y2</accession>
<dbReference type="SUPFAM" id="SSF55785">
    <property type="entry name" value="PYP-like sensor domain (PAS domain)"/>
    <property type="match status" value="1"/>
</dbReference>
<dbReference type="SMART" id="SM00267">
    <property type="entry name" value="GGDEF"/>
    <property type="match status" value="1"/>
</dbReference>
<dbReference type="PROSITE" id="PS50887">
    <property type="entry name" value="GGDEF"/>
    <property type="match status" value="1"/>
</dbReference>
<keyword evidence="1" id="KW-0472">Membrane</keyword>
<dbReference type="SUPFAM" id="SSF141868">
    <property type="entry name" value="EAL domain-like"/>
    <property type="match status" value="1"/>
</dbReference>
<feature type="transmembrane region" description="Helical" evidence="1">
    <location>
        <begin position="183"/>
        <end position="202"/>
    </location>
</feature>
<comment type="caution">
    <text evidence="7">The sequence shown here is derived from an EMBL/GenBank/DDBJ whole genome shotgun (WGS) entry which is preliminary data.</text>
</comment>
<evidence type="ECO:0000259" key="5">
    <source>
        <dbReference type="PROSITE" id="PS50887"/>
    </source>
</evidence>
<dbReference type="CDD" id="cd01948">
    <property type="entry name" value="EAL"/>
    <property type="match status" value="1"/>
</dbReference>
<evidence type="ECO:0000256" key="1">
    <source>
        <dbReference type="PROSITE-ProRule" id="PRU00244"/>
    </source>
</evidence>
<dbReference type="PROSITE" id="PS50883">
    <property type="entry name" value="EAL"/>
    <property type="match status" value="1"/>
</dbReference>
<evidence type="ECO:0000313" key="7">
    <source>
        <dbReference type="EMBL" id="MFD2171934.1"/>
    </source>
</evidence>
<dbReference type="InterPro" id="IPR043128">
    <property type="entry name" value="Rev_trsase/Diguanyl_cyclase"/>
</dbReference>
<dbReference type="Pfam" id="PF03707">
    <property type="entry name" value="MHYT"/>
    <property type="match status" value="2"/>
</dbReference>
<sequence length="808" mass="89859">MYELVGSYDPAIVVLSILIAVFASHMALSLGGRVTVARGTARKYWLVGGATALGLGIWSMHFVAMLAFRLQVEVTYNLWVVILSVLPAIIASFLALYLVSRPTLVFRQLLGGSLLMGAGISTMHYTGMFAMQMEAHLQYDPLLLAASVLIAIGASFAALAIIFRLRNDQNGGRVGGRKIVSSLVMGGAISGMHYTGMAAAIFSHSDQMMEHPDSMMNNMVLAYLLGGVTLFLLGVVVITTMVDKRLVKQRARLNESERRYQSLFENNPDAIFTVDRRGFFVEANPQAEQMLGYTEAQLMRINVMTFVVPEDVEKTRELYHRVLNGESQNAEISIMHKAGHRAEILVTLVPNLVEEEVNGVFAIAQDISEKKKAERAMSHMAYHDDLTGLPNRRLSFDLLNKALEEVGGEHHHVAIMLLDIDRFKNFNDSLSHTFGDRLIRAIGRRLTTAYGDSVLVARFGGDEFTLLFPKLSSIDEVKARAQEVCDLIDQPLVLAGHEVHLTASVGVALYPGEANDAVGLIRNADTAMYRAKEHGNTFRLYDPSMDTKAYERMVLETDLRKALEREEFVLWYQPQINLATMRIKGVEALVRWNHPELGLVPPNKFIPLAEETGLIVPLGEWVLRTACQTNKRWQERGLQKLRMGVNLSMRQFRRDDLSDTVASVLAETGLDPADLELEITESMTMDLEQSLLTLQKLKGLGIQIGIDDFGTGYSSLSYLKKFPIDRLKIDRSFVSDIGADENDSAIVNTILLMAHSLHLKVTAEGVETEAQKEYLKSHGCDDAQGYLFSRPLPEGEIEQLLRAEQVGV</sequence>
<name>A0ABW5A1Y2_9BACL</name>
<dbReference type="CDD" id="cd01949">
    <property type="entry name" value="GGDEF"/>
    <property type="match status" value="1"/>
</dbReference>
<dbReference type="Pfam" id="PF00990">
    <property type="entry name" value="GGDEF"/>
    <property type="match status" value="1"/>
</dbReference>
<feature type="transmembrane region" description="Helical" evidence="1">
    <location>
        <begin position="76"/>
        <end position="97"/>
    </location>
</feature>
<evidence type="ECO:0000259" key="4">
    <source>
        <dbReference type="PROSITE" id="PS50883"/>
    </source>
</evidence>
<evidence type="ECO:0000259" key="6">
    <source>
        <dbReference type="PROSITE" id="PS50924"/>
    </source>
</evidence>
<reference evidence="8" key="1">
    <citation type="journal article" date="2019" name="Int. J. Syst. Evol. Microbiol.">
        <title>The Global Catalogue of Microorganisms (GCM) 10K type strain sequencing project: providing services to taxonomists for standard genome sequencing and annotation.</title>
        <authorList>
            <consortium name="The Broad Institute Genomics Platform"/>
            <consortium name="The Broad Institute Genome Sequencing Center for Infectious Disease"/>
            <person name="Wu L."/>
            <person name="Ma J."/>
        </authorList>
    </citation>
    <scope>NUCLEOTIDE SEQUENCE [LARGE SCALE GENOMIC DNA]</scope>
    <source>
        <strain evidence="8">CGMCC 1.13574</strain>
    </source>
</reference>
<dbReference type="InterPro" id="IPR035965">
    <property type="entry name" value="PAS-like_dom_sf"/>
</dbReference>
<dbReference type="InterPro" id="IPR000160">
    <property type="entry name" value="GGDEF_dom"/>
</dbReference>
<dbReference type="NCBIfam" id="TIGR00254">
    <property type="entry name" value="GGDEF"/>
    <property type="match status" value="1"/>
</dbReference>
<keyword evidence="8" id="KW-1185">Reference proteome</keyword>
<gene>
    <name evidence="7" type="ORF">ACFSOY_18380</name>
</gene>
<dbReference type="PROSITE" id="PS50113">
    <property type="entry name" value="PAC"/>
    <property type="match status" value="1"/>
</dbReference>
<protein>
    <submittedName>
        <fullName evidence="7">EAL domain-containing protein</fullName>
    </submittedName>
</protein>